<dbReference type="EMBL" id="HBNR01046607">
    <property type="protein sequence ID" value="CAE4608190.1"/>
    <property type="molecule type" value="Transcribed_RNA"/>
</dbReference>
<reference evidence="3" key="1">
    <citation type="submission" date="2021-01" db="EMBL/GenBank/DDBJ databases">
        <authorList>
            <person name="Corre E."/>
            <person name="Pelletier E."/>
            <person name="Niang G."/>
            <person name="Scheremetjew M."/>
            <person name="Finn R."/>
            <person name="Kale V."/>
            <person name="Holt S."/>
            <person name="Cochrane G."/>
            <person name="Meng A."/>
            <person name="Brown T."/>
            <person name="Cohen L."/>
        </authorList>
    </citation>
    <scope>NUCLEOTIDE SEQUENCE</scope>
    <source>
        <strain evidence="3">CCMP3105</strain>
    </source>
</reference>
<protein>
    <recommendedName>
        <fullName evidence="4">EGF-like domain-containing protein</fullName>
    </recommendedName>
</protein>
<feature type="signal peptide" evidence="2">
    <location>
        <begin position="1"/>
        <end position="30"/>
    </location>
</feature>
<evidence type="ECO:0000313" key="3">
    <source>
        <dbReference type="EMBL" id="CAE4608190.1"/>
    </source>
</evidence>
<evidence type="ECO:0000256" key="1">
    <source>
        <dbReference type="SAM" id="MobiDB-lite"/>
    </source>
</evidence>
<feature type="region of interest" description="Disordered" evidence="1">
    <location>
        <begin position="334"/>
        <end position="354"/>
    </location>
</feature>
<feature type="chain" id="PRO_5031002543" description="EGF-like domain-containing protein" evidence="2">
    <location>
        <begin position="31"/>
        <end position="354"/>
    </location>
</feature>
<evidence type="ECO:0000256" key="2">
    <source>
        <dbReference type="SAM" id="SignalP"/>
    </source>
</evidence>
<organism evidence="3">
    <name type="scientific">Alexandrium monilatum</name>
    <dbReference type="NCBI Taxonomy" id="311494"/>
    <lineage>
        <taxon>Eukaryota</taxon>
        <taxon>Sar</taxon>
        <taxon>Alveolata</taxon>
        <taxon>Dinophyceae</taxon>
        <taxon>Gonyaulacales</taxon>
        <taxon>Pyrocystaceae</taxon>
        <taxon>Alexandrium</taxon>
    </lineage>
</organism>
<name>A0A7S4RCT6_9DINO</name>
<accession>A0A7S4RCT6</accession>
<gene>
    <name evidence="3" type="ORF">AMON00008_LOCUS32449</name>
</gene>
<sequence length="354" mass="38688">MACFSRTAQSRAAWAALAAVSLLALQGCGGGGGGSGTTTAAPTTTTTKPYVAPGQCSDTQRKGGCAGGFCNEADGSCQCFPNYDKIGDSCVQPARPKPFSFYMYRAQDDRNFNWANDDLASLSGAVWYLHNEVVIQSCPRHYSITRLIRLNVTVFNTDAMFAVRKSLFGPFATFDSLGCHNCQEEIFSKWGYVVGCQIPGAADNYTWAGYKPVWYSLPGECPSQDIDHKTPKCKKDEPGGQCLTPDGSSTCTWNYTNAGEVKIDEMYGPGFSYSDFCAKLGGQNIPGEYDRNQDKGKLGITFWNDRGSKVKNAQRVEAVRAIFKKKYPDMPDLPEPWCDWGSPPPSLRSEKVVV</sequence>
<evidence type="ECO:0008006" key="4">
    <source>
        <dbReference type="Google" id="ProtNLM"/>
    </source>
</evidence>
<proteinExistence type="predicted"/>
<dbReference type="AlphaFoldDB" id="A0A7S4RCT6"/>
<keyword evidence="2" id="KW-0732">Signal</keyword>
<dbReference type="PROSITE" id="PS51257">
    <property type="entry name" value="PROKAR_LIPOPROTEIN"/>
    <property type="match status" value="1"/>
</dbReference>